<evidence type="ECO:0000256" key="2">
    <source>
        <dbReference type="SAM" id="SignalP"/>
    </source>
</evidence>
<accession>A0A2H0YQL6</accession>
<name>A0A2H0YQL6_9BACT</name>
<dbReference type="InterPro" id="IPR043993">
    <property type="entry name" value="T4SS_pilin"/>
</dbReference>
<keyword evidence="1" id="KW-0472">Membrane</keyword>
<feature type="signal peptide" evidence="2">
    <location>
        <begin position="1"/>
        <end position="23"/>
    </location>
</feature>
<dbReference type="Pfam" id="PF18895">
    <property type="entry name" value="T4SS_pilin"/>
    <property type="match status" value="1"/>
</dbReference>
<feature type="transmembrane region" description="Helical" evidence="1">
    <location>
        <begin position="47"/>
        <end position="72"/>
    </location>
</feature>
<evidence type="ECO:0008006" key="5">
    <source>
        <dbReference type="Google" id="ProtNLM"/>
    </source>
</evidence>
<evidence type="ECO:0000256" key="1">
    <source>
        <dbReference type="SAM" id="Phobius"/>
    </source>
</evidence>
<keyword evidence="1" id="KW-1133">Transmembrane helix</keyword>
<feature type="chain" id="PRO_5013796140" description="Conjugal transfer protein TrbC" evidence="2">
    <location>
        <begin position="24"/>
        <end position="114"/>
    </location>
</feature>
<evidence type="ECO:0000313" key="3">
    <source>
        <dbReference type="EMBL" id="PIS40794.1"/>
    </source>
</evidence>
<dbReference type="EMBL" id="PEXW01000030">
    <property type="protein sequence ID" value="PIS40794.1"/>
    <property type="molecule type" value="Genomic_DNA"/>
</dbReference>
<reference evidence="4" key="1">
    <citation type="submission" date="2017-09" db="EMBL/GenBank/DDBJ databases">
        <title>Depth-based differentiation of microbial function through sediment-hosted aquifers and enrichment of novel symbionts in the deep terrestrial subsurface.</title>
        <authorList>
            <person name="Probst A.J."/>
            <person name="Ladd B."/>
            <person name="Jarett J.K."/>
            <person name="Geller-Mcgrath D.E."/>
            <person name="Sieber C.M.K."/>
            <person name="Emerson J.B."/>
            <person name="Anantharaman K."/>
            <person name="Thomas B.C."/>
            <person name="Malmstrom R."/>
            <person name="Stieglmeier M."/>
            <person name="Klingl A."/>
            <person name="Woyke T."/>
            <person name="Ryan C.M."/>
            <person name="Banfield J.F."/>
        </authorList>
    </citation>
    <scope>NUCLEOTIDE SEQUENCE [LARGE SCALE GENOMIC DNA]</scope>
</reference>
<proteinExistence type="predicted"/>
<organism evidence="3 4">
    <name type="scientific">Candidatus Kerfeldbacteria bacterium CG08_land_8_20_14_0_20_43_14</name>
    <dbReference type="NCBI Taxonomy" id="2014246"/>
    <lineage>
        <taxon>Bacteria</taxon>
        <taxon>Candidatus Kerfeldiibacteriota</taxon>
    </lineage>
</organism>
<protein>
    <recommendedName>
        <fullName evidence="5">Conjugal transfer protein TrbC</fullName>
    </recommendedName>
</protein>
<dbReference type="Proteomes" id="UP000236845">
    <property type="component" value="Unassembled WGS sequence"/>
</dbReference>
<keyword evidence="2" id="KW-0732">Signal</keyword>
<comment type="caution">
    <text evidence="3">The sequence shown here is derived from an EMBL/GenBank/DDBJ whole genome shotgun (WGS) entry which is preliminary data.</text>
</comment>
<keyword evidence="1" id="KW-0812">Transmembrane</keyword>
<sequence>MKKTIGRILFTTGSILFPLTAFADSAVELSNPLGINDPKLFIARILRYALGFLGVLGLIMILYGGFLMLTSGGNADVIKKAKSTIIWAAVGIAVVIGSWQILTYILGAISQVSQ</sequence>
<dbReference type="AlphaFoldDB" id="A0A2H0YQL6"/>
<gene>
    <name evidence="3" type="ORF">COT26_01410</name>
</gene>
<feature type="transmembrane region" description="Helical" evidence="1">
    <location>
        <begin position="84"/>
        <end position="109"/>
    </location>
</feature>
<evidence type="ECO:0000313" key="4">
    <source>
        <dbReference type="Proteomes" id="UP000236845"/>
    </source>
</evidence>